<evidence type="ECO:0000313" key="3">
    <source>
        <dbReference type="EMBL" id="SSA38345.1"/>
    </source>
</evidence>
<dbReference type="Proteomes" id="UP000245839">
    <property type="component" value="Unassembled WGS sequence"/>
</dbReference>
<evidence type="ECO:0000313" key="2">
    <source>
        <dbReference type="EMBL" id="PWJ22067.1"/>
    </source>
</evidence>
<dbReference type="RefSeq" id="WP_170125267.1">
    <property type="nucleotide sequence ID" value="NZ_QGDJ01000001.1"/>
</dbReference>
<evidence type="ECO:0000313" key="4">
    <source>
        <dbReference type="Proteomes" id="UP000245839"/>
    </source>
</evidence>
<keyword evidence="1" id="KW-0812">Transmembrane</keyword>
<protein>
    <submittedName>
        <fullName evidence="3">Uncharacterized protein</fullName>
    </submittedName>
</protein>
<name>A0A2Y9A259_9RHOB</name>
<feature type="transmembrane region" description="Helical" evidence="1">
    <location>
        <begin position="7"/>
        <end position="28"/>
    </location>
</feature>
<sequence>MDPTKRAIAFWIVRVAIAVLLVIALQAWQGPDPLLWYLAAAYAVISAFVTLMLIRSRK</sequence>
<gene>
    <name evidence="2" type="ORF">BCF38_101476</name>
    <name evidence="3" type="ORF">SAMN05421539_101476</name>
</gene>
<keyword evidence="1" id="KW-1133">Transmembrane helix</keyword>
<feature type="transmembrane region" description="Helical" evidence="1">
    <location>
        <begin position="34"/>
        <end position="54"/>
    </location>
</feature>
<reference evidence="3 5" key="1">
    <citation type="submission" date="2016-10" db="EMBL/GenBank/DDBJ databases">
        <authorList>
            <person name="Cai Z."/>
        </authorList>
    </citation>
    <scope>NUCLEOTIDE SEQUENCE [LARGE SCALE GENOMIC DNA]</scope>
    <source>
        <strain evidence="3 5">DSM 25227</strain>
    </source>
</reference>
<dbReference type="EMBL" id="UETC01000001">
    <property type="protein sequence ID" value="SSA38345.1"/>
    <property type="molecule type" value="Genomic_DNA"/>
</dbReference>
<accession>A0A2Y9A259</accession>
<keyword evidence="1" id="KW-0472">Membrane</keyword>
<evidence type="ECO:0000313" key="5">
    <source>
        <dbReference type="Proteomes" id="UP000251571"/>
    </source>
</evidence>
<keyword evidence="4" id="KW-1185">Reference proteome</keyword>
<proteinExistence type="predicted"/>
<dbReference type="Proteomes" id="UP000251571">
    <property type="component" value="Unassembled WGS sequence"/>
</dbReference>
<evidence type="ECO:0000256" key="1">
    <source>
        <dbReference type="SAM" id="Phobius"/>
    </source>
</evidence>
<dbReference type="EMBL" id="QGDJ01000001">
    <property type="protein sequence ID" value="PWJ22067.1"/>
    <property type="molecule type" value="Genomic_DNA"/>
</dbReference>
<organism evidence="3 5">
    <name type="scientific">Jannaschia seohaensis</name>
    <dbReference type="NCBI Taxonomy" id="475081"/>
    <lineage>
        <taxon>Bacteria</taxon>
        <taxon>Pseudomonadati</taxon>
        <taxon>Pseudomonadota</taxon>
        <taxon>Alphaproteobacteria</taxon>
        <taxon>Rhodobacterales</taxon>
        <taxon>Roseobacteraceae</taxon>
        <taxon>Jannaschia</taxon>
    </lineage>
</organism>
<dbReference type="AlphaFoldDB" id="A0A2Y9A259"/>
<reference evidence="2 4" key="2">
    <citation type="submission" date="2018-03" db="EMBL/GenBank/DDBJ databases">
        <title>Genomic Encyclopedia of Archaeal and Bacterial Type Strains, Phase II (KMG-II): from individual species to whole genera.</title>
        <authorList>
            <person name="Goeker M."/>
        </authorList>
    </citation>
    <scope>NUCLEOTIDE SEQUENCE [LARGE SCALE GENOMIC DNA]</scope>
    <source>
        <strain evidence="2 4">DSM 25227</strain>
    </source>
</reference>